<dbReference type="RefSeq" id="WP_125984590.1">
    <property type="nucleotide sequence ID" value="NZ_NGJS01000017.1"/>
</dbReference>
<keyword evidence="3 6" id="KW-0808">Transferase</keyword>
<dbReference type="GO" id="GO:0004659">
    <property type="term" value="F:prenyltransferase activity"/>
    <property type="evidence" value="ECO:0007669"/>
    <property type="project" value="InterPro"/>
</dbReference>
<proteinExistence type="inferred from homology"/>
<dbReference type="AlphaFoldDB" id="A0A429ZUP7"/>
<keyword evidence="8" id="KW-1185">Reference proteome</keyword>
<organism evidence="7 8">
    <name type="scientific">Vagococcus vulneris</name>
    <dbReference type="NCBI Taxonomy" id="1977869"/>
    <lineage>
        <taxon>Bacteria</taxon>
        <taxon>Bacillati</taxon>
        <taxon>Bacillota</taxon>
        <taxon>Bacilli</taxon>
        <taxon>Lactobacillales</taxon>
        <taxon>Enterococcaceae</taxon>
        <taxon>Vagococcus</taxon>
    </lineage>
</organism>
<reference evidence="7 8" key="1">
    <citation type="submission" date="2017-05" db="EMBL/GenBank/DDBJ databases">
        <title>Vagococcus spp. assemblies.</title>
        <authorList>
            <person name="Gulvik C.A."/>
        </authorList>
    </citation>
    <scope>NUCLEOTIDE SEQUENCE [LARGE SCALE GENOMIC DNA]</scope>
    <source>
        <strain evidence="7 8">SS1995</strain>
    </source>
</reference>
<dbReference type="Pfam" id="PF00348">
    <property type="entry name" value="polyprenyl_synt"/>
    <property type="match status" value="1"/>
</dbReference>
<evidence type="ECO:0000256" key="5">
    <source>
        <dbReference type="ARBA" id="ARBA00022842"/>
    </source>
</evidence>
<dbReference type="GO" id="GO:0008299">
    <property type="term" value="P:isoprenoid biosynthetic process"/>
    <property type="evidence" value="ECO:0007669"/>
    <property type="project" value="InterPro"/>
</dbReference>
<evidence type="ECO:0000256" key="1">
    <source>
        <dbReference type="ARBA" id="ARBA00001946"/>
    </source>
</evidence>
<evidence type="ECO:0000313" key="7">
    <source>
        <dbReference type="EMBL" id="RST97379.1"/>
    </source>
</evidence>
<dbReference type="PROSITE" id="PS00723">
    <property type="entry name" value="POLYPRENYL_SYNTHASE_1"/>
    <property type="match status" value="1"/>
</dbReference>
<dbReference type="InterPro" id="IPR008949">
    <property type="entry name" value="Isoprenoid_synthase_dom_sf"/>
</dbReference>
<dbReference type="SUPFAM" id="SSF48576">
    <property type="entry name" value="Terpenoid synthases"/>
    <property type="match status" value="1"/>
</dbReference>
<dbReference type="OrthoDB" id="9805316at2"/>
<dbReference type="InterPro" id="IPR000092">
    <property type="entry name" value="Polyprenyl_synt"/>
</dbReference>
<dbReference type="PROSITE" id="PS00444">
    <property type="entry name" value="POLYPRENYL_SYNTHASE_2"/>
    <property type="match status" value="1"/>
</dbReference>
<sequence>MQIHPMWDNYPSLKKELSATMTLMSDSINLPNKEVEQSILDVIQAGGKLLRPAYLLLFSEFGKKKDIKKSVALAAAMETLHTATLVHDDVIDEADTRRGVNTLQTKFDRDVAVYAGDYLFIVCFKLLANYSESLKSIQLNSTSMERVLLGELGQMNSRYDLDVSIDDYIKNISGKTAELFALSCFLGCYENGGSLKLAEKCRNIGKDIGITFQIIDDILDYSQSQLFIGKPVLEDVKQGVYSLPLICAIKENPDAFKPILQKKDLMTNDDTQAILDLVVTHNGIQKAYELAELYTNQALSAIQALPETKLKTKQTIYDLTRTILNRQV</sequence>
<dbReference type="PANTHER" id="PTHR12001:SF69">
    <property type="entry name" value="ALL TRANS-POLYPRENYL-DIPHOSPHATE SYNTHASE PDSS1"/>
    <property type="match status" value="1"/>
</dbReference>
<evidence type="ECO:0000256" key="4">
    <source>
        <dbReference type="ARBA" id="ARBA00022723"/>
    </source>
</evidence>
<name>A0A429ZUP7_9ENTE</name>
<comment type="cofactor">
    <cofactor evidence="1">
        <name>Mg(2+)</name>
        <dbReference type="ChEBI" id="CHEBI:18420"/>
    </cofactor>
</comment>
<dbReference type="EMBL" id="NGJS01000017">
    <property type="protein sequence ID" value="RST97379.1"/>
    <property type="molecule type" value="Genomic_DNA"/>
</dbReference>
<dbReference type="InterPro" id="IPR033749">
    <property type="entry name" value="Polyprenyl_synt_CS"/>
</dbReference>
<evidence type="ECO:0000313" key="8">
    <source>
        <dbReference type="Proteomes" id="UP000287857"/>
    </source>
</evidence>
<keyword evidence="5" id="KW-0460">Magnesium</keyword>
<protein>
    <submittedName>
        <fullName evidence="7">Geranylgeranyl pyrophosphate synthase</fullName>
    </submittedName>
</protein>
<dbReference type="Proteomes" id="UP000287857">
    <property type="component" value="Unassembled WGS sequence"/>
</dbReference>
<evidence type="ECO:0000256" key="2">
    <source>
        <dbReference type="ARBA" id="ARBA00006706"/>
    </source>
</evidence>
<comment type="caution">
    <text evidence="7">The sequence shown here is derived from an EMBL/GenBank/DDBJ whole genome shotgun (WGS) entry which is preliminary data.</text>
</comment>
<dbReference type="SFLD" id="SFLDS00005">
    <property type="entry name" value="Isoprenoid_Synthase_Type_I"/>
    <property type="match status" value="1"/>
</dbReference>
<keyword evidence="4" id="KW-0479">Metal-binding</keyword>
<gene>
    <name evidence="7" type="ORF">CBF37_09875</name>
</gene>
<dbReference type="Gene3D" id="1.10.600.10">
    <property type="entry name" value="Farnesyl Diphosphate Synthase"/>
    <property type="match status" value="1"/>
</dbReference>
<evidence type="ECO:0000256" key="3">
    <source>
        <dbReference type="ARBA" id="ARBA00022679"/>
    </source>
</evidence>
<dbReference type="PANTHER" id="PTHR12001">
    <property type="entry name" value="GERANYLGERANYL PYROPHOSPHATE SYNTHASE"/>
    <property type="match status" value="1"/>
</dbReference>
<dbReference type="GO" id="GO:0046872">
    <property type="term" value="F:metal ion binding"/>
    <property type="evidence" value="ECO:0007669"/>
    <property type="project" value="UniProtKB-KW"/>
</dbReference>
<dbReference type="CDD" id="cd00685">
    <property type="entry name" value="Trans_IPPS_HT"/>
    <property type="match status" value="1"/>
</dbReference>
<comment type="similarity">
    <text evidence="2 6">Belongs to the FPP/GGPP synthase family.</text>
</comment>
<evidence type="ECO:0000256" key="6">
    <source>
        <dbReference type="RuleBase" id="RU004466"/>
    </source>
</evidence>
<accession>A0A429ZUP7</accession>